<comment type="caution">
    <text evidence="1">The sequence shown here is derived from an EMBL/GenBank/DDBJ whole genome shotgun (WGS) entry which is preliminary data.</text>
</comment>
<evidence type="ECO:0000313" key="2">
    <source>
        <dbReference type="Proteomes" id="UP000828390"/>
    </source>
</evidence>
<accession>A0A9D4JZD5</accession>
<keyword evidence="2" id="KW-1185">Reference proteome</keyword>
<evidence type="ECO:0000313" key="1">
    <source>
        <dbReference type="EMBL" id="KAH3825783.1"/>
    </source>
</evidence>
<gene>
    <name evidence="1" type="ORF">DPMN_127663</name>
</gene>
<organism evidence="1 2">
    <name type="scientific">Dreissena polymorpha</name>
    <name type="common">Zebra mussel</name>
    <name type="synonym">Mytilus polymorpha</name>
    <dbReference type="NCBI Taxonomy" id="45954"/>
    <lineage>
        <taxon>Eukaryota</taxon>
        <taxon>Metazoa</taxon>
        <taxon>Spiralia</taxon>
        <taxon>Lophotrochozoa</taxon>
        <taxon>Mollusca</taxon>
        <taxon>Bivalvia</taxon>
        <taxon>Autobranchia</taxon>
        <taxon>Heteroconchia</taxon>
        <taxon>Euheterodonta</taxon>
        <taxon>Imparidentia</taxon>
        <taxon>Neoheterodontei</taxon>
        <taxon>Myida</taxon>
        <taxon>Dreissenoidea</taxon>
        <taxon>Dreissenidae</taxon>
        <taxon>Dreissena</taxon>
    </lineage>
</organism>
<proteinExistence type="predicted"/>
<reference evidence="1" key="1">
    <citation type="journal article" date="2019" name="bioRxiv">
        <title>The Genome of the Zebra Mussel, Dreissena polymorpha: A Resource for Invasive Species Research.</title>
        <authorList>
            <person name="McCartney M.A."/>
            <person name="Auch B."/>
            <person name="Kono T."/>
            <person name="Mallez S."/>
            <person name="Zhang Y."/>
            <person name="Obille A."/>
            <person name="Becker A."/>
            <person name="Abrahante J.E."/>
            <person name="Garbe J."/>
            <person name="Badalamenti J.P."/>
            <person name="Herman A."/>
            <person name="Mangelson H."/>
            <person name="Liachko I."/>
            <person name="Sullivan S."/>
            <person name="Sone E.D."/>
            <person name="Koren S."/>
            <person name="Silverstein K.A.T."/>
            <person name="Beckman K.B."/>
            <person name="Gohl D.M."/>
        </authorList>
    </citation>
    <scope>NUCLEOTIDE SEQUENCE</scope>
    <source>
        <strain evidence="1">Duluth1</strain>
        <tissue evidence="1">Whole animal</tissue>
    </source>
</reference>
<protein>
    <submittedName>
        <fullName evidence="1">Uncharacterized protein</fullName>
    </submittedName>
</protein>
<name>A0A9D4JZD5_DREPO</name>
<reference evidence="1" key="2">
    <citation type="submission" date="2020-11" db="EMBL/GenBank/DDBJ databases">
        <authorList>
            <person name="McCartney M.A."/>
            <person name="Auch B."/>
            <person name="Kono T."/>
            <person name="Mallez S."/>
            <person name="Becker A."/>
            <person name="Gohl D.M."/>
            <person name="Silverstein K.A.T."/>
            <person name="Koren S."/>
            <person name="Bechman K.B."/>
            <person name="Herman A."/>
            <person name="Abrahante J.E."/>
            <person name="Garbe J."/>
        </authorList>
    </citation>
    <scope>NUCLEOTIDE SEQUENCE</scope>
    <source>
        <strain evidence="1">Duluth1</strain>
        <tissue evidence="1">Whole animal</tissue>
    </source>
</reference>
<dbReference type="AlphaFoldDB" id="A0A9D4JZD5"/>
<dbReference type="Proteomes" id="UP000828390">
    <property type="component" value="Unassembled WGS sequence"/>
</dbReference>
<sequence length="66" mass="7197">MLFFSEPGFVFCHLCMAAKKTDKIGNTKVDGGFISDGFSNWKHGPMKWRVPQGGGRATGDASCHYA</sequence>
<dbReference type="EMBL" id="JAIWYP010000005">
    <property type="protein sequence ID" value="KAH3825783.1"/>
    <property type="molecule type" value="Genomic_DNA"/>
</dbReference>